<reference evidence="2" key="3">
    <citation type="submission" date="2023-03" db="UniProtKB">
        <authorList>
            <consortium name="EnsemblPlants"/>
        </authorList>
    </citation>
    <scope>IDENTIFICATION</scope>
    <source>
        <strain evidence="2">cv. Chiifu-401-42</strain>
    </source>
</reference>
<organism evidence="2 3">
    <name type="scientific">Brassica campestris</name>
    <name type="common">Field mustard</name>
    <dbReference type="NCBI Taxonomy" id="3711"/>
    <lineage>
        <taxon>Eukaryota</taxon>
        <taxon>Viridiplantae</taxon>
        <taxon>Streptophyta</taxon>
        <taxon>Embryophyta</taxon>
        <taxon>Tracheophyta</taxon>
        <taxon>Spermatophyta</taxon>
        <taxon>Magnoliopsida</taxon>
        <taxon>eudicotyledons</taxon>
        <taxon>Gunneridae</taxon>
        <taxon>Pentapetalae</taxon>
        <taxon>rosids</taxon>
        <taxon>malvids</taxon>
        <taxon>Brassicales</taxon>
        <taxon>Brassicaceae</taxon>
        <taxon>Brassiceae</taxon>
        <taxon>Brassica</taxon>
    </lineage>
</organism>
<dbReference type="STRING" id="51351.M4FAH3"/>
<evidence type="ECO:0000256" key="1">
    <source>
        <dbReference type="SAM" id="MobiDB-lite"/>
    </source>
</evidence>
<dbReference type="InParanoid" id="M4FAH3"/>
<evidence type="ECO:0000313" key="3">
    <source>
        <dbReference type="Proteomes" id="UP000011750"/>
    </source>
</evidence>
<dbReference type="EnsemblPlants" id="Bra038087.1">
    <property type="protein sequence ID" value="Bra038087.1-P"/>
    <property type="gene ID" value="Bra038087"/>
</dbReference>
<reference evidence="2 3" key="2">
    <citation type="journal article" date="2018" name="Hortic Res">
        <title>Improved Brassica rapa reference genome by single-molecule sequencing and chromosome conformation capture technologies.</title>
        <authorList>
            <person name="Zhang L."/>
            <person name="Cai X."/>
            <person name="Wu J."/>
            <person name="Liu M."/>
            <person name="Grob S."/>
            <person name="Cheng F."/>
            <person name="Liang J."/>
            <person name="Cai C."/>
            <person name="Liu Z."/>
            <person name="Liu B."/>
            <person name="Wang F."/>
            <person name="Li S."/>
            <person name="Liu F."/>
            <person name="Li X."/>
            <person name="Cheng L."/>
            <person name="Yang W."/>
            <person name="Li M.H."/>
            <person name="Grossniklaus U."/>
            <person name="Zheng H."/>
            <person name="Wang X."/>
        </authorList>
    </citation>
    <scope>NUCLEOTIDE SEQUENCE [LARGE SCALE GENOMIC DNA]</scope>
    <source>
        <strain evidence="2 3">cv. Chiifu-401-42</strain>
    </source>
</reference>
<name>M4FAH3_BRACM</name>
<protein>
    <submittedName>
        <fullName evidence="2">Uncharacterized protein</fullName>
    </submittedName>
</protein>
<dbReference type="HOGENOM" id="CLU_009222_1_1_1"/>
<dbReference type="AlphaFoldDB" id="M4FAH3"/>
<dbReference type="Gramene" id="Bra038087.1">
    <property type="protein sequence ID" value="Bra038087.1-P"/>
    <property type="gene ID" value="Bra038087"/>
</dbReference>
<evidence type="ECO:0000313" key="2">
    <source>
        <dbReference type="EnsemblPlants" id="Bra038087.1-P"/>
    </source>
</evidence>
<sequence>MFGLHRRNTKEKASRPSASNYFDECVSVQEKPNRWSNEHVNTSKGESDPRRRLLQFDVQQFCDNFVKGVDKALKDVSKSQKKSTSTRAPVAEPSLFISKKAQGESENHFEELKDFSDSLPIFDESDEELIESLMFCEKDCDLPSLETEFNLDNEQAIVELTVLQPELPSSLVLSPQVFEEEPLDFPHQCPCLDTRICLDDDLGPIFDEEDETGPVFDEEATSITSIAMENYLCFDPGTTPAPLLPDLQEHCEKSELVTSLPDMFDKISSLDVIRFGLDKMKEFCVSKSVFDNMINSLKIFEPDKCLDQSRFQNVNGITSGIILSFDQFLEHNKGFHLLGRPFDLDLQQTDFCAEKSLDSLVCKGNSFDLSSSRHVLITDELFASSYALDEILIQKLLEQKSLETENDFRDLEFCGSVLQPDLLSFETDNTWHFLRSFRDNGVVLSSDDILVYNTFFEKCLELLINDSQTELKLVCSDVGKDMPILKMNTVVAYLDKILVCNIYFDEHLERLKKVQFVLGKDILICDLNKYLSCTFDPGLLVFVLSIQERQVQPLNESIGRAQQPQIWRSFVVQTGYLGASDRGSVQERYRNSTKVFCLESNFTRKPTHQGFTEAWKRMKSFTDEEVMNFPNRRFFSPSIREYQISKGDSCPIKNRPEPKPILHEPKVFPQSFSCLNQKHCKDHELIASTLHENVLKPRISKRKHILTWLKNVLLKPFHELISLSCALKEIWCRKKHELKLLRPKNSFDFVHDDNFSNLALSLSFPDRLSAWPNFKIDKPIFGDQLTCLMLAHVLDDYPKGLDPDFDVLRIEKPFDYSFTRFDVVSLVALNKHDKHDQFLRRASTNGRQSTWNSLIKMTSKLQGSFCPYFSFPEFSMNFNSFVSDSSLFDIGTLDLRTNPFEEGENDTPRSTDQYMEPNQHGDQNVLKISTEVHVFHHTDQTDRTLYWTVPHASGSELWLEPWPDDRSDHTGACLSRPTSHLKTYGRARIHFGRAGRGDTYLELDELSELSDTTLELDELSELNDTSLELNELSNTEDGAGSAAGRNGPFQPKEKFIKKLVLSFLVRLSPSFDPSFVGPVRHIRQRSKSADEKMTSRVTRSAADFGDGDRRLRASEVAGRQWK</sequence>
<reference evidence="2 3" key="1">
    <citation type="journal article" date="2011" name="Nat. Genet.">
        <title>The genome of the mesopolyploid crop species Brassica rapa.</title>
        <authorList>
            <consortium name="Brassica rapa Genome Sequencing Project Consortium"/>
            <person name="Wang X."/>
            <person name="Wang H."/>
            <person name="Wang J."/>
            <person name="Sun R."/>
            <person name="Wu J."/>
            <person name="Liu S."/>
            <person name="Bai Y."/>
            <person name="Mun J.H."/>
            <person name="Bancroft I."/>
            <person name="Cheng F."/>
            <person name="Huang S."/>
            <person name="Li X."/>
            <person name="Hua W."/>
            <person name="Wang J."/>
            <person name="Wang X."/>
            <person name="Freeling M."/>
            <person name="Pires J.C."/>
            <person name="Paterson A.H."/>
            <person name="Chalhoub B."/>
            <person name="Wang B."/>
            <person name="Hayward A."/>
            <person name="Sharpe A.G."/>
            <person name="Park B.S."/>
            <person name="Weisshaar B."/>
            <person name="Liu B."/>
            <person name="Li B."/>
            <person name="Liu B."/>
            <person name="Tong C."/>
            <person name="Song C."/>
            <person name="Duran C."/>
            <person name="Peng C."/>
            <person name="Geng C."/>
            <person name="Koh C."/>
            <person name="Lin C."/>
            <person name="Edwards D."/>
            <person name="Mu D."/>
            <person name="Shen D."/>
            <person name="Soumpourou E."/>
            <person name="Li F."/>
            <person name="Fraser F."/>
            <person name="Conant G."/>
            <person name="Lassalle G."/>
            <person name="King G.J."/>
            <person name="Bonnema G."/>
            <person name="Tang H."/>
            <person name="Wang H."/>
            <person name="Belcram H."/>
            <person name="Zhou H."/>
            <person name="Hirakawa H."/>
            <person name="Abe H."/>
            <person name="Guo H."/>
            <person name="Wang H."/>
            <person name="Jin H."/>
            <person name="Parkin I.A."/>
            <person name="Batley J."/>
            <person name="Kim J.S."/>
            <person name="Just J."/>
            <person name="Li J."/>
            <person name="Xu J."/>
            <person name="Deng J."/>
            <person name="Kim J.A."/>
            <person name="Li J."/>
            <person name="Yu J."/>
            <person name="Meng J."/>
            <person name="Wang J."/>
            <person name="Min J."/>
            <person name="Poulain J."/>
            <person name="Wang J."/>
            <person name="Hatakeyama K."/>
            <person name="Wu K."/>
            <person name="Wang L."/>
            <person name="Fang L."/>
            <person name="Trick M."/>
            <person name="Links M.G."/>
            <person name="Zhao M."/>
            <person name="Jin M."/>
            <person name="Ramchiary N."/>
            <person name="Drou N."/>
            <person name="Berkman P.J."/>
            <person name="Cai Q."/>
            <person name="Huang Q."/>
            <person name="Li R."/>
            <person name="Tabata S."/>
            <person name="Cheng S."/>
            <person name="Zhang S."/>
            <person name="Zhang S."/>
            <person name="Huang S."/>
            <person name="Sato S."/>
            <person name="Sun S."/>
            <person name="Kwon S.J."/>
            <person name="Choi S.R."/>
            <person name="Lee T.H."/>
            <person name="Fan W."/>
            <person name="Zhao X."/>
            <person name="Tan X."/>
            <person name="Xu X."/>
            <person name="Wang Y."/>
            <person name="Qiu Y."/>
            <person name="Yin Y."/>
            <person name="Li Y."/>
            <person name="Du Y."/>
            <person name="Liao Y."/>
            <person name="Lim Y."/>
            <person name="Narusaka Y."/>
            <person name="Wang Y."/>
            <person name="Wang Z."/>
            <person name="Li Z."/>
            <person name="Wang Z."/>
            <person name="Xiong Z."/>
            <person name="Zhang Z."/>
        </authorList>
    </citation>
    <scope>NUCLEOTIDE SEQUENCE [LARGE SCALE GENOMIC DNA]</scope>
    <source>
        <strain evidence="2 3">cv. Chiifu-401-42</strain>
    </source>
</reference>
<feature type="region of interest" description="Disordered" evidence="1">
    <location>
        <begin position="1084"/>
        <end position="1122"/>
    </location>
</feature>
<feature type="region of interest" description="Disordered" evidence="1">
    <location>
        <begin position="1"/>
        <end position="21"/>
    </location>
</feature>
<keyword evidence="3" id="KW-1185">Reference proteome</keyword>
<feature type="region of interest" description="Disordered" evidence="1">
    <location>
        <begin position="898"/>
        <end position="919"/>
    </location>
</feature>
<proteinExistence type="predicted"/>
<dbReference type="Proteomes" id="UP000011750">
    <property type="component" value="Chromosome A08"/>
</dbReference>
<accession>M4FAH3</accession>